<keyword evidence="4" id="KW-0472">Membrane</keyword>
<dbReference type="SUPFAM" id="SSF53187">
    <property type="entry name" value="Zn-dependent exopeptidases"/>
    <property type="match status" value="1"/>
</dbReference>
<dbReference type="Gene3D" id="3.40.630.10">
    <property type="entry name" value="Zn peptidases"/>
    <property type="match status" value="1"/>
</dbReference>
<evidence type="ECO:0000313" key="6">
    <source>
        <dbReference type="EMBL" id="ROT70027.1"/>
    </source>
</evidence>
<evidence type="ECO:0000256" key="4">
    <source>
        <dbReference type="SAM" id="Phobius"/>
    </source>
</evidence>
<dbReference type="GO" id="GO:0004181">
    <property type="term" value="F:metallocarboxypeptidase activity"/>
    <property type="evidence" value="ECO:0007669"/>
    <property type="project" value="InterPro"/>
</dbReference>
<keyword evidence="4" id="KW-0812">Transmembrane</keyword>
<dbReference type="SMART" id="SM00631">
    <property type="entry name" value="Zn_pept"/>
    <property type="match status" value="1"/>
</dbReference>
<dbReference type="GO" id="GO:0006518">
    <property type="term" value="P:peptide metabolic process"/>
    <property type="evidence" value="ECO:0007669"/>
    <property type="project" value="TreeGrafter"/>
</dbReference>
<evidence type="ECO:0000256" key="3">
    <source>
        <dbReference type="PROSITE-ProRule" id="PRU01379"/>
    </source>
</evidence>
<evidence type="ECO:0000313" key="7">
    <source>
        <dbReference type="Proteomes" id="UP000283509"/>
    </source>
</evidence>
<gene>
    <name evidence="6" type="ORF">C7M84_011705</name>
</gene>
<dbReference type="InterPro" id="IPR050753">
    <property type="entry name" value="Peptidase_M14_domain"/>
</dbReference>
<reference evidence="6 7" key="1">
    <citation type="submission" date="2018-04" db="EMBL/GenBank/DDBJ databases">
        <authorList>
            <person name="Zhang X."/>
            <person name="Yuan J."/>
            <person name="Li F."/>
            <person name="Xiang J."/>
        </authorList>
    </citation>
    <scope>NUCLEOTIDE SEQUENCE [LARGE SCALE GENOMIC DNA]</scope>
    <source>
        <tissue evidence="6">Muscle</tissue>
    </source>
</reference>
<reference evidence="6 7" key="2">
    <citation type="submission" date="2019-01" db="EMBL/GenBank/DDBJ databases">
        <title>The decoding of complex shrimp genome reveals the adaptation for benthos swimmer, frequently molting mechanism and breeding impact on genome.</title>
        <authorList>
            <person name="Sun Y."/>
            <person name="Gao Y."/>
            <person name="Yu Y."/>
        </authorList>
    </citation>
    <scope>NUCLEOTIDE SEQUENCE [LARGE SCALE GENOMIC DNA]</scope>
    <source>
        <tissue evidence="6">Muscle</tissue>
    </source>
</reference>
<dbReference type="PANTHER" id="PTHR11532">
    <property type="entry name" value="PROTEASE M14 CARBOXYPEPTIDASE"/>
    <property type="match status" value="1"/>
</dbReference>
<dbReference type="PROSITE" id="PS52035">
    <property type="entry name" value="PEPTIDASE_M14"/>
    <property type="match status" value="1"/>
</dbReference>
<evidence type="ECO:0000256" key="1">
    <source>
        <dbReference type="ARBA" id="ARBA00005988"/>
    </source>
</evidence>
<keyword evidence="4" id="KW-1133">Transmembrane helix</keyword>
<dbReference type="Pfam" id="PF13620">
    <property type="entry name" value="CarboxypepD_reg"/>
    <property type="match status" value="1"/>
</dbReference>
<dbReference type="STRING" id="6689.A0A423T0N9"/>
<dbReference type="GO" id="GO:0016485">
    <property type="term" value="P:protein processing"/>
    <property type="evidence" value="ECO:0007669"/>
    <property type="project" value="TreeGrafter"/>
</dbReference>
<accession>A0A423T0N9</accession>
<dbReference type="Pfam" id="PF00246">
    <property type="entry name" value="Peptidase_M14"/>
    <property type="match status" value="1"/>
</dbReference>
<dbReference type="PANTHER" id="PTHR11532:SF57">
    <property type="entry name" value="CARBOXYPEPTIDASE D, B"/>
    <property type="match status" value="1"/>
</dbReference>
<dbReference type="Gene3D" id="2.60.40.1120">
    <property type="entry name" value="Carboxypeptidase-like, regulatory domain"/>
    <property type="match status" value="2"/>
</dbReference>
<sequence>MGERCVSGQVVDDKGKPVTSAKVLVDGKVVELQEMASFRKLLPVGSHTLQITASDLENKTMELVVPANKEVPASVTLDSLKEMTIGYHSYYGTEDHLRKLNSNYSKISNLYSIGRSSKSRQILAMEINAAHDAKQPAVPSVAVIGGLGASDRGGKELVLEFARYLLSHYDHDATVSKILQMTRVHLVPTLNPDGTAEVPKGKEKGEKCQQVETKNGNGVDLDTSFTAMDSGPANVEPEVTAIQKWMTEKKFTLALVLRGGGQGVAVPLSSVSNFSMSQHDSEVFNHLGSVYSKAAGLPQDKSQCGDVKLVNGTARDSEYHPHSGSLLDCFYGHSETLALNIYYSCCGTPDERTLGQLWKKHKPALLKYITLANMGAMGYVTDLFGSPIPNAQIKFDESEHVVTSSVDHGAWWRPLTPGTHTLKVNAEGYYSQKKLLQVVGGDTVVFRLEKDDSVFGMPRMVFVIIAGSLTLLLMVCCLCVATLRSKHHRRKQYGFYQLGNAADIFNDSSSGSDDETQIRFLNGATKNKVKKKRTSRMSTYKDLVSSSSDEDELFLKNSYVKKKVQR</sequence>
<dbReference type="InterPro" id="IPR008969">
    <property type="entry name" value="CarboxyPept-like_regulatory"/>
</dbReference>
<evidence type="ECO:0000256" key="2">
    <source>
        <dbReference type="ARBA" id="ARBA00023180"/>
    </source>
</evidence>
<protein>
    <submittedName>
        <fullName evidence="6">Carboxypeptidase D</fullName>
    </submittedName>
</protein>
<name>A0A423T0N9_PENVA</name>
<comment type="caution">
    <text evidence="6">The sequence shown here is derived from an EMBL/GenBank/DDBJ whole genome shotgun (WGS) entry which is preliminary data.</text>
</comment>
<dbReference type="Proteomes" id="UP000283509">
    <property type="component" value="Unassembled WGS sequence"/>
</dbReference>
<feature type="transmembrane region" description="Helical" evidence="4">
    <location>
        <begin position="460"/>
        <end position="483"/>
    </location>
</feature>
<dbReference type="InterPro" id="IPR000834">
    <property type="entry name" value="Peptidase_M14"/>
</dbReference>
<proteinExistence type="inferred from homology"/>
<dbReference type="GO" id="GO:0008270">
    <property type="term" value="F:zinc ion binding"/>
    <property type="evidence" value="ECO:0007669"/>
    <property type="project" value="InterPro"/>
</dbReference>
<dbReference type="CDD" id="cd11308">
    <property type="entry name" value="Peptidase_M14NE-CP-C_like"/>
    <property type="match status" value="1"/>
</dbReference>
<dbReference type="GO" id="GO:0005615">
    <property type="term" value="C:extracellular space"/>
    <property type="evidence" value="ECO:0007669"/>
    <property type="project" value="TreeGrafter"/>
</dbReference>
<keyword evidence="6" id="KW-0378">Hydrolase</keyword>
<dbReference type="EMBL" id="QCYY01002482">
    <property type="protein sequence ID" value="ROT70027.1"/>
    <property type="molecule type" value="Genomic_DNA"/>
</dbReference>
<keyword evidence="6" id="KW-0121">Carboxypeptidase</keyword>
<organism evidence="6 7">
    <name type="scientific">Penaeus vannamei</name>
    <name type="common">Whiteleg shrimp</name>
    <name type="synonym">Litopenaeus vannamei</name>
    <dbReference type="NCBI Taxonomy" id="6689"/>
    <lineage>
        <taxon>Eukaryota</taxon>
        <taxon>Metazoa</taxon>
        <taxon>Ecdysozoa</taxon>
        <taxon>Arthropoda</taxon>
        <taxon>Crustacea</taxon>
        <taxon>Multicrustacea</taxon>
        <taxon>Malacostraca</taxon>
        <taxon>Eumalacostraca</taxon>
        <taxon>Eucarida</taxon>
        <taxon>Decapoda</taxon>
        <taxon>Dendrobranchiata</taxon>
        <taxon>Penaeoidea</taxon>
        <taxon>Penaeidae</taxon>
        <taxon>Penaeus</taxon>
    </lineage>
</organism>
<keyword evidence="6" id="KW-0645">Protease</keyword>
<dbReference type="AlphaFoldDB" id="A0A423T0N9"/>
<comment type="caution">
    <text evidence="3">Lacks conserved residue(s) required for the propagation of feature annotation.</text>
</comment>
<keyword evidence="2" id="KW-0325">Glycoprotein</keyword>
<feature type="domain" description="Peptidase M14" evidence="5">
    <location>
        <begin position="86"/>
        <end position="372"/>
    </location>
</feature>
<comment type="similarity">
    <text evidence="1 3">Belongs to the peptidase M14 family.</text>
</comment>
<keyword evidence="7" id="KW-1185">Reference proteome</keyword>
<dbReference type="SUPFAM" id="SSF49464">
    <property type="entry name" value="Carboxypeptidase regulatory domain-like"/>
    <property type="match status" value="2"/>
</dbReference>
<dbReference type="OrthoDB" id="10249045at2759"/>
<evidence type="ECO:0000259" key="5">
    <source>
        <dbReference type="PROSITE" id="PS52035"/>
    </source>
</evidence>